<evidence type="ECO:0000313" key="3">
    <source>
        <dbReference type="EMBL" id="GAA1072207.1"/>
    </source>
</evidence>
<sequence length="322" mass="33954">MSSRRRRRPAALLIALPLFLAGCASAAASNPGVDGPPTAPVTPPPVSATPTLASANDKPLPLDAYLLNPQQASEVAKAQQELVSRCMKRFGFTYKPPGSADQQRDSDAPASRVDGRYGHQSAALMAKWGYHPEGGIRATPDVPGGGWTTTPEMAAAERGVSDPKQRLGPGGQVVNGQTVPEHGCVGESVKQLTGAVNGRVGDAQTADDIKFSTLKNSQEDARTRAVFARWSQCMKGSGYDYPDPLAAVGDPEWRKTALPTEREVRVATADAACRAEYNVVGVWYAVDYAYQEQAIKANAPAMAAARAALETQVRAAARALAG</sequence>
<feature type="compositionally biased region" description="Pro residues" evidence="1">
    <location>
        <begin position="37"/>
        <end position="47"/>
    </location>
</feature>
<protein>
    <recommendedName>
        <fullName evidence="5">Lipoprotein</fullName>
    </recommendedName>
</protein>
<feature type="region of interest" description="Disordered" evidence="1">
    <location>
        <begin position="29"/>
        <end position="55"/>
    </location>
</feature>
<evidence type="ECO:0000313" key="4">
    <source>
        <dbReference type="Proteomes" id="UP001499987"/>
    </source>
</evidence>
<comment type="caution">
    <text evidence="3">The sequence shown here is derived from an EMBL/GenBank/DDBJ whole genome shotgun (WGS) entry which is preliminary data.</text>
</comment>
<feature type="chain" id="PRO_5046848257" description="Lipoprotein" evidence="2">
    <location>
        <begin position="27"/>
        <end position="322"/>
    </location>
</feature>
<dbReference type="PROSITE" id="PS51257">
    <property type="entry name" value="PROKAR_LIPOPROTEIN"/>
    <property type="match status" value="1"/>
</dbReference>
<organism evidence="3 4">
    <name type="scientific">Kitasatospora arboriphila</name>
    <dbReference type="NCBI Taxonomy" id="258052"/>
    <lineage>
        <taxon>Bacteria</taxon>
        <taxon>Bacillati</taxon>
        <taxon>Actinomycetota</taxon>
        <taxon>Actinomycetes</taxon>
        <taxon>Kitasatosporales</taxon>
        <taxon>Streptomycetaceae</taxon>
        <taxon>Kitasatospora</taxon>
    </lineage>
</organism>
<gene>
    <name evidence="3" type="ORF">GCM10009663_09670</name>
</gene>
<name>A0ABP4DX50_9ACTN</name>
<feature type="signal peptide" evidence="2">
    <location>
        <begin position="1"/>
        <end position="26"/>
    </location>
</feature>
<reference evidence="4" key="1">
    <citation type="journal article" date="2019" name="Int. J. Syst. Evol. Microbiol.">
        <title>The Global Catalogue of Microorganisms (GCM) 10K type strain sequencing project: providing services to taxonomists for standard genome sequencing and annotation.</title>
        <authorList>
            <consortium name="The Broad Institute Genomics Platform"/>
            <consortium name="The Broad Institute Genome Sequencing Center for Infectious Disease"/>
            <person name="Wu L."/>
            <person name="Ma J."/>
        </authorList>
    </citation>
    <scope>NUCLEOTIDE SEQUENCE [LARGE SCALE GENOMIC DNA]</scope>
    <source>
        <strain evidence="4">JCM 13002</strain>
    </source>
</reference>
<feature type="compositionally biased region" description="Basic and acidic residues" evidence="1">
    <location>
        <begin position="102"/>
        <end position="114"/>
    </location>
</feature>
<evidence type="ECO:0000256" key="1">
    <source>
        <dbReference type="SAM" id="MobiDB-lite"/>
    </source>
</evidence>
<dbReference type="EMBL" id="BAAALD010000006">
    <property type="protein sequence ID" value="GAA1072207.1"/>
    <property type="molecule type" value="Genomic_DNA"/>
</dbReference>
<accession>A0ABP4DX50</accession>
<feature type="region of interest" description="Disordered" evidence="1">
    <location>
        <begin position="93"/>
        <end position="114"/>
    </location>
</feature>
<dbReference type="Proteomes" id="UP001499987">
    <property type="component" value="Unassembled WGS sequence"/>
</dbReference>
<evidence type="ECO:0000256" key="2">
    <source>
        <dbReference type="SAM" id="SignalP"/>
    </source>
</evidence>
<proteinExistence type="predicted"/>
<evidence type="ECO:0008006" key="5">
    <source>
        <dbReference type="Google" id="ProtNLM"/>
    </source>
</evidence>
<keyword evidence="2" id="KW-0732">Signal</keyword>
<dbReference type="RefSeq" id="WP_344622214.1">
    <property type="nucleotide sequence ID" value="NZ_BAAALD010000006.1"/>
</dbReference>
<keyword evidence="4" id="KW-1185">Reference proteome</keyword>